<keyword evidence="4 10" id="KW-0997">Cell inner membrane</keyword>
<feature type="transmembrane region" description="Helical" evidence="10">
    <location>
        <begin position="16"/>
        <end position="36"/>
    </location>
</feature>
<keyword evidence="6 10" id="KW-0653">Protein transport</keyword>
<dbReference type="PRINTS" id="PR01650">
    <property type="entry name" value="SECETRNLCASE"/>
</dbReference>
<keyword evidence="2 10" id="KW-0813">Transport</keyword>
<dbReference type="HOGENOM" id="CLU_113663_0_1_6"/>
<evidence type="ECO:0000256" key="9">
    <source>
        <dbReference type="ARBA" id="ARBA00023136"/>
    </source>
</evidence>
<dbReference type="FunFam" id="1.20.5.1030:FF:000001">
    <property type="entry name" value="Preprotein translocase subunit SecE"/>
    <property type="match status" value="1"/>
</dbReference>
<keyword evidence="9 10" id="KW-0472">Membrane</keyword>
<feature type="transmembrane region" description="Helical" evidence="10">
    <location>
        <begin position="90"/>
        <end position="111"/>
    </location>
</feature>
<dbReference type="PANTHER" id="PTHR33910">
    <property type="entry name" value="PROTEIN TRANSLOCASE SUBUNIT SECE"/>
    <property type="match status" value="1"/>
</dbReference>
<organism evidence="11 12">
    <name type="scientific">Providencia stuartii (strain MRSN 2154)</name>
    <dbReference type="NCBI Taxonomy" id="1157951"/>
    <lineage>
        <taxon>Bacteria</taxon>
        <taxon>Pseudomonadati</taxon>
        <taxon>Pseudomonadota</taxon>
        <taxon>Gammaproteobacteria</taxon>
        <taxon>Enterobacterales</taxon>
        <taxon>Morganellaceae</taxon>
        <taxon>Providencia</taxon>
    </lineage>
</organism>
<dbReference type="NCBIfam" id="NF004374">
    <property type="entry name" value="PRK05740.1-5"/>
    <property type="match status" value="1"/>
</dbReference>
<evidence type="ECO:0000313" key="11">
    <source>
        <dbReference type="EMBL" id="AFH93589.1"/>
    </source>
</evidence>
<evidence type="ECO:0000256" key="5">
    <source>
        <dbReference type="ARBA" id="ARBA00022692"/>
    </source>
</evidence>
<dbReference type="NCBIfam" id="TIGR00964">
    <property type="entry name" value="secE_bact"/>
    <property type="match status" value="1"/>
</dbReference>
<dbReference type="Gene3D" id="1.20.5.1030">
    <property type="entry name" value="Preprotein translocase secy subunit"/>
    <property type="match status" value="1"/>
</dbReference>
<gene>
    <name evidence="10 11" type="primary">secE</name>
    <name evidence="11" type="ordered locus">S70_08635</name>
</gene>
<dbReference type="OrthoDB" id="9806365at2"/>
<evidence type="ECO:0000256" key="2">
    <source>
        <dbReference type="ARBA" id="ARBA00022448"/>
    </source>
</evidence>
<dbReference type="InterPro" id="IPR038379">
    <property type="entry name" value="SecE_sf"/>
</dbReference>
<proteinExistence type="inferred from homology"/>
<dbReference type="GO" id="GO:0008320">
    <property type="term" value="F:protein transmembrane transporter activity"/>
    <property type="evidence" value="ECO:0007669"/>
    <property type="project" value="UniProtKB-UniRule"/>
</dbReference>
<evidence type="ECO:0000256" key="3">
    <source>
        <dbReference type="ARBA" id="ARBA00022475"/>
    </source>
</evidence>
<name>A0A140NJE1_PROSM</name>
<dbReference type="AlphaFoldDB" id="A0A140NJE1"/>
<dbReference type="Pfam" id="PF00584">
    <property type="entry name" value="SecE"/>
    <property type="match status" value="1"/>
</dbReference>
<dbReference type="EMBL" id="CP003488">
    <property type="protein sequence ID" value="AFH93589.1"/>
    <property type="molecule type" value="Genomic_DNA"/>
</dbReference>
<comment type="subunit">
    <text evidence="10">Component of the Sec protein translocase complex. Heterotrimer consisting of SecY, SecE and SecG subunits. The heterotrimers can form oligomers, although 1 heterotrimer is thought to be able to translocate proteins. Interacts with the ribosome. Interacts with SecDF, and other proteins may be involved. Interacts with SecA.</text>
</comment>
<dbReference type="PROSITE" id="PS01067">
    <property type="entry name" value="SECE_SEC61G"/>
    <property type="match status" value="1"/>
</dbReference>
<dbReference type="HAMAP" id="MF_00422">
    <property type="entry name" value="SecE"/>
    <property type="match status" value="1"/>
</dbReference>
<comment type="caution">
    <text evidence="10">Lacks conserved residue(s) required for the propagation of feature annotation.</text>
</comment>
<evidence type="ECO:0000256" key="10">
    <source>
        <dbReference type="HAMAP-Rule" id="MF_00422"/>
    </source>
</evidence>
<comment type="similarity">
    <text evidence="10">Belongs to the SecE/SEC61-gamma family.</text>
</comment>
<comment type="subcellular location">
    <subcellularLocation>
        <location evidence="1">Membrane</location>
    </subcellularLocation>
</comment>
<dbReference type="GO" id="GO:0006605">
    <property type="term" value="P:protein targeting"/>
    <property type="evidence" value="ECO:0007669"/>
    <property type="project" value="UniProtKB-UniRule"/>
</dbReference>
<dbReference type="GO" id="GO:0065002">
    <property type="term" value="P:intracellular protein transmembrane transport"/>
    <property type="evidence" value="ECO:0007669"/>
    <property type="project" value="UniProtKB-UniRule"/>
</dbReference>
<dbReference type="GO" id="GO:0009306">
    <property type="term" value="P:protein secretion"/>
    <property type="evidence" value="ECO:0007669"/>
    <property type="project" value="UniProtKB-UniRule"/>
</dbReference>
<evidence type="ECO:0000256" key="7">
    <source>
        <dbReference type="ARBA" id="ARBA00022989"/>
    </source>
</evidence>
<dbReference type="PANTHER" id="PTHR33910:SF1">
    <property type="entry name" value="PROTEIN TRANSLOCASE SUBUNIT SECE"/>
    <property type="match status" value="1"/>
</dbReference>
<reference evidence="12" key="2">
    <citation type="submission" date="2012-04" db="EMBL/GenBank/DDBJ databases">
        <title>Complete genome sequence of Providencia stuartii clinical isolate MRSN 2154.</title>
        <authorList>
            <person name="Clifford R.J."/>
            <person name="Hang J."/>
            <person name="Riley M.C."/>
            <person name="Onmus-Leone F."/>
            <person name="Kuschner R.A."/>
            <person name="Lesho E.P."/>
            <person name="Waterman P.E."/>
        </authorList>
    </citation>
    <scope>NUCLEOTIDE SEQUENCE [LARGE SCALE GENOMIC DNA]</scope>
    <source>
        <strain evidence="12">MRSN 2154</strain>
    </source>
</reference>
<comment type="function">
    <text evidence="10">Essential subunit of the Sec protein translocation channel SecYEG. Clamps together the 2 halves of SecY. May contact the channel plug during translocation.</text>
</comment>
<evidence type="ECO:0000256" key="4">
    <source>
        <dbReference type="ARBA" id="ARBA00022519"/>
    </source>
</evidence>
<evidence type="ECO:0000256" key="6">
    <source>
        <dbReference type="ARBA" id="ARBA00022927"/>
    </source>
</evidence>
<protein>
    <recommendedName>
        <fullName evidence="10">Protein translocase subunit SecE</fullName>
    </recommendedName>
</protein>
<dbReference type="GO" id="GO:0043952">
    <property type="term" value="P:protein transport by the Sec complex"/>
    <property type="evidence" value="ECO:0007669"/>
    <property type="project" value="UniProtKB-UniRule"/>
</dbReference>
<dbReference type="GeneID" id="93517605"/>
<evidence type="ECO:0000256" key="1">
    <source>
        <dbReference type="ARBA" id="ARBA00004370"/>
    </source>
</evidence>
<accession>A0A140NJE1</accession>
<evidence type="ECO:0000313" key="12">
    <source>
        <dbReference type="Proteomes" id="UP000005012"/>
    </source>
</evidence>
<reference evidence="11 12" key="1">
    <citation type="journal article" date="2012" name="J. Bacteriol.">
        <title>Complete Genome Sequence of Providencia stuartii Clinical Isolate MRSN 2154.</title>
        <authorList>
            <person name="Clifford R.J."/>
            <person name="Hang J."/>
            <person name="Riley M.C."/>
            <person name="Onmus-Leone F."/>
            <person name="Kuschner R.A."/>
            <person name="Lesho E.P."/>
            <person name="Waterman P.E."/>
        </authorList>
    </citation>
    <scope>NUCLEOTIDE SEQUENCE [LARGE SCALE GENOMIC DNA]</scope>
    <source>
        <strain evidence="11 12">MRSN 2154</strain>
    </source>
</reference>
<keyword evidence="5 10" id="KW-0812">Transmembrane</keyword>
<sequence>MSANSEAQGSGRSVDVFKWVVVAVLLLIAIAGNYYFRQYNLALRAFAVVAIVAIAGAVALWTVKGKQALSFAREARIEMRKVIWPTRQEALQTTLIVAAVTAVMSLILWGLDGILVRLVSIITSLRLF</sequence>
<keyword evidence="7 10" id="KW-1133">Transmembrane helix</keyword>
<feature type="transmembrane region" description="Helical" evidence="10">
    <location>
        <begin position="42"/>
        <end position="63"/>
    </location>
</feature>
<keyword evidence="3 10" id="KW-1003">Cell membrane</keyword>
<dbReference type="Proteomes" id="UP000005012">
    <property type="component" value="Chromosome"/>
</dbReference>
<keyword evidence="8 10" id="KW-0811">Translocation</keyword>
<dbReference type="InterPro" id="IPR005807">
    <property type="entry name" value="SecE_bac"/>
</dbReference>
<dbReference type="KEGG" id="psi:S70_08635"/>
<dbReference type="RefSeq" id="WP_004924767.1">
    <property type="nucleotide sequence ID" value="NC_017731.1"/>
</dbReference>
<dbReference type="NCBIfam" id="NF004372">
    <property type="entry name" value="PRK05740.1-2"/>
    <property type="match status" value="1"/>
</dbReference>
<dbReference type="InterPro" id="IPR001901">
    <property type="entry name" value="Translocase_SecE/Sec61-g"/>
</dbReference>
<evidence type="ECO:0000256" key="8">
    <source>
        <dbReference type="ARBA" id="ARBA00023010"/>
    </source>
</evidence>
<dbReference type="PATRIC" id="fig|1157951.4.peg.1721"/>
<dbReference type="GO" id="GO:0005886">
    <property type="term" value="C:plasma membrane"/>
    <property type="evidence" value="ECO:0007669"/>
    <property type="project" value="UniProtKB-UniRule"/>
</dbReference>